<comment type="caution">
    <text evidence="1">The sequence shown here is derived from an EMBL/GenBank/DDBJ whole genome shotgun (WGS) entry which is preliminary data.</text>
</comment>
<dbReference type="EMBL" id="VIWY01000003">
    <property type="protein sequence ID" value="TWG21088.1"/>
    <property type="molecule type" value="Genomic_DNA"/>
</dbReference>
<dbReference type="InterPro" id="IPR022536">
    <property type="entry name" value="EspC"/>
</dbReference>
<dbReference type="AlphaFoldDB" id="A0A561WB54"/>
<evidence type="ECO:0000313" key="2">
    <source>
        <dbReference type="Proteomes" id="UP000320239"/>
    </source>
</evidence>
<sequence>MTTPHDGLLADPAQIRRHAGQVQAIDERLRAVRAASASIAHDSTAFGLLCSWLPPLLRDRHRRQDELVAYVAGSLALLAGELRSAAADYEHTDTRSASAIRAAGAR</sequence>
<evidence type="ECO:0000313" key="1">
    <source>
        <dbReference type="EMBL" id="TWG21088.1"/>
    </source>
</evidence>
<name>A0A561WB54_ACTTI</name>
<dbReference type="GO" id="GO:0009306">
    <property type="term" value="P:protein secretion"/>
    <property type="evidence" value="ECO:0007669"/>
    <property type="project" value="InterPro"/>
</dbReference>
<dbReference type="OrthoDB" id="3688882at2"/>
<protein>
    <submittedName>
        <fullName evidence="1">Excreted virulence factor EspC (Type VII ESX diderm)</fullName>
    </submittedName>
</protein>
<organism evidence="1 2">
    <name type="scientific">Actinoplanes teichomyceticus</name>
    <dbReference type="NCBI Taxonomy" id="1867"/>
    <lineage>
        <taxon>Bacteria</taxon>
        <taxon>Bacillati</taxon>
        <taxon>Actinomycetota</taxon>
        <taxon>Actinomycetes</taxon>
        <taxon>Micromonosporales</taxon>
        <taxon>Micromonosporaceae</taxon>
        <taxon>Actinoplanes</taxon>
    </lineage>
</organism>
<gene>
    <name evidence="1" type="ORF">FHX34_103618</name>
</gene>
<dbReference type="Proteomes" id="UP000320239">
    <property type="component" value="Unassembled WGS sequence"/>
</dbReference>
<keyword evidence="2" id="KW-1185">Reference proteome</keyword>
<dbReference type="RefSeq" id="WP_122979762.1">
    <property type="nucleotide sequence ID" value="NZ_BOMX01000115.1"/>
</dbReference>
<accession>A0A561WB54</accession>
<reference evidence="1 2" key="1">
    <citation type="submission" date="2019-06" db="EMBL/GenBank/DDBJ databases">
        <title>Sequencing the genomes of 1000 actinobacteria strains.</title>
        <authorList>
            <person name="Klenk H.-P."/>
        </authorList>
    </citation>
    <scope>NUCLEOTIDE SEQUENCE [LARGE SCALE GENOMIC DNA]</scope>
    <source>
        <strain evidence="1 2">DSM 43866</strain>
    </source>
</reference>
<dbReference type="Pfam" id="PF10824">
    <property type="entry name" value="T7SS_ESX_EspC"/>
    <property type="match status" value="1"/>
</dbReference>
<proteinExistence type="predicted"/>